<dbReference type="RefSeq" id="WP_263732899.1">
    <property type="nucleotide sequence ID" value="NZ_JAOWKY010000001.1"/>
</dbReference>
<evidence type="ECO:0000256" key="2">
    <source>
        <dbReference type="RuleBase" id="RU003749"/>
    </source>
</evidence>
<evidence type="ECO:0000313" key="4">
    <source>
        <dbReference type="EMBL" id="MCV2867234.1"/>
    </source>
</evidence>
<dbReference type="EMBL" id="JAOWKY010000001">
    <property type="protein sequence ID" value="MCV2867234.1"/>
    <property type="molecule type" value="Genomic_DNA"/>
</dbReference>
<organism evidence="4 5">
    <name type="scientific">Albidovulum marisflavi</name>
    <dbReference type="NCBI Taxonomy" id="2984159"/>
    <lineage>
        <taxon>Bacteria</taxon>
        <taxon>Pseudomonadati</taxon>
        <taxon>Pseudomonadota</taxon>
        <taxon>Alphaproteobacteria</taxon>
        <taxon>Rhodobacterales</taxon>
        <taxon>Paracoccaceae</taxon>
        <taxon>Albidovulum</taxon>
    </lineage>
</organism>
<dbReference type="Pfam" id="PF01740">
    <property type="entry name" value="STAS"/>
    <property type="match status" value="1"/>
</dbReference>
<dbReference type="CDD" id="cd07043">
    <property type="entry name" value="STAS_anti-anti-sigma_factors"/>
    <property type="match status" value="1"/>
</dbReference>
<comment type="caution">
    <text evidence="4">The sequence shown here is derived from an EMBL/GenBank/DDBJ whole genome shotgun (WGS) entry which is preliminary data.</text>
</comment>
<dbReference type="SUPFAM" id="SSF52091">
    <property type="entry name" value="SpoIIaa-like"/>
    <property type="match status" value="1"/>
</dbReference>
<protein>
    <recommendedName>
        <fullName evidence="2">Anti-sigma factor antagonist</fullName>
    </recommendedName>
</protein>
<evidence type="ECO:0000313" key="5">
    <source>
        <dbReference type="Proteomes" id="UP001652542"/>
    </source>
</evidence>
<gene>
    <name evidence="4" type="ORF">OEW28_01160</name>
</gene>
<dbReference type="Gene3D" id="3.30.750.24">
    <property type="entry name" value="STAS domain"/>
    <property type="match status" value="1"/>
</dbReference>
<dbReference type="PANTHER" id="PTHR33495">
    <property type="entry name" value="ANTI-SIGMA FACTOR ANTAGONIST TM_1081-RELATED-RELATED"/>
    <property type="match status" value="1"/>
</dbReference>
<sequence>MKLETATAGEALVVRVEEERIDAACAIQFKDQMREIALAAPPRVILDLAPVRFVDSSGLGAIVAVMKFLAPARQLELSGLTSNVARVFHLTRMDKVFTIHAANAGSGMANGG</sequence>
<comment type="similarity">
    <text evidence="1 2">Belongs to the anti-sigma-factor antagonist family.</text>
</comment>
<evidence type="ECO:0000259" key="3">
    <source>
        <dbReference type="PROSITE" id="PS50801"/>
    </source>
</evidence>
<name>A0ABT2Z7W7_9RHOB</name>
<dbReference type="InterPro" id="IPR002645">
    <property type="entry name" value="STAS_dom"/>
</dbReference>
<dbReference type="Proteomes" id="UP001652542">
    <property type="component" value="Unassembled WGS sequence"/>
</dbReference>
<evidence type="ECO:0000256" key="1">
    <source>
        <dbReference type="ARBA" id="ARBA00009013"/>
    </source>
</evidence>
<dbReference type="InterPro" id="IPR003658">
    <property type="entry name" value="Anti-sigma_ant"/>
</dbReference>
<dbReference type="InterPro" id="IPR036513">
    <property type="entry name" value="STAS_dom_sf"/>
</dbReference>
<reference evidence="4 5" key="1">
    <citation type="submission" date="2022-10" db="EMBL/GenBank/DDBJ databases">
        <title>Defluviimonas sp. nov., isolated from ocean surface water.</title>
        <authorList>
            <person name="He W."/>
            <person name="Wang L."/>
            <person name="Zhang D.-F."/>
        </authorList>
    </citation>
    <scope>NUCLEOTIDE SEQUENCE [LARGE SCALE GENOMIC DNA]</scope>
    <source>
        <strain evidence="4 5">WL0002</strain>
    </source>
</reference>
<dbReference type="PANTHER" id="PTHR33495:SF2">
    <property type="entry name" value="ANTI-SIGMA FACTOR ANTAGONIST TM_1081-RELATED"/>
    <property type="match status" value="1"/>
</dbReference>
<proteinExistence type="inferred from homology"/>
<dbReference type="NCBIfam" id="TIGR00377">
    <property type="entry name" value="ant_ant_sig"/>
    <property type="match status" value="1"/>
</dbReference>
<dbReference type="PROSITE" id="PS50801">
    <property type="entry name" value="STAS"/>
    <property type="match status" value="1"/>
</dbReference>
<feature type="domain" description="STAS" evidence="3">
    <location>
        <begin position="21"/>
        <end position="112"/>
    </location>
</feature>
<keyword evidence="5" id="KW-1185">Reference proteome</keyword>
<accession>A0ABT2Z7W7</accession>